<dbReference type="PROSITE" id="PS50222">
    <property type="entry name" value="EF_HAND_2"/>
    <property type="match status" value="1"/>
</dbReference>
<dbReference type="InterPro" id="IPR002048">
    <property type="entry name" value="EF_hand_dom"/>
</dbReference>
<evidence type="ECO:0000259" key="2">
    <source>
        <dbReference type="PROSITE" id="PS50222"/>
    </source>
</evidence>
<protein>
    <submittedName>
        <fullName evidence="3">I/6 autoantigen</fullName>
    </submittedName>
</protein>
<dbReference type="OrthoDB" id="9989112at2759"/>
<feature type="domain" description="EF-hand" evidence="2">
    <location>
        <begin position="111"/>
        <end position="146"/>
    </location>
</feature>
<comment type="caution">
    <text evidence="3">The sequence shown here is derived from an EMBL/GenBank/DDBJ whole genome shotgun (WGS) entry which is preliminary data.</text>
</comment>
<name>A0A1X0NTK1_9TRYP</name>
<gene>
    <name evidence="3" type="ORF">TM35_000192560</name>
</gene>
<dbReference type="InterPro" id="IPR011992">
    <property type="entry name" value="EF-hand-dom_pair"/>
</dbReference>
<evidence type="ECO:0000313" key="3">
    <source>
        <dbReference type="EMBL" id="ORC88012.1"/>
    </source>
</evidence>
<evidence type="ECO:0000256" key="1">
    <source>
        <dbReference type="SAM" id="MobiDB-lite"/>
    </source>
</evidence>
<keyword evidence="4" id="KW-1185">Reference proteome</keyword>
<dbReference type="EMBL" id="NBCO01000019">
    <property type="protein sequence ID" value="ORC88012.1"/>
    <property type="molecule type" value="Genomic_DNA"/>
</dbReference>
<feature type="compositionally biased region" description="Basic and acidic residues" evidence="1">
    <location>
        <begin position="155"/>
        <end position="198"/>
    </location>
</feature>
<proteinExistence type="predicted"/>
<dbReference type="VEuPathDB" id="TriTrypDB:TM35_000192560"/>
<dbReference type="RefSeq" id="XP_028882078.1">
    <property type="nucleotide sequence ID" value="XM_029026754.1"/>
</dbReference>
<reference evidence="3 4" key="1">
    <citation type="submission" date="2017-03" db="EMBL/GenBank/DDBJ databases">
        <title>An alternative strategy for trypanosome survival in the mammalian bloodstream revealed through genome and transcriptome analysis of the ubiquitous bovine parasite Trypanosoma (Megatrypanum) theileri.</title>
        <authorList>
            <person name="Kelly S."/>
            <person name="Ivens A."/>
            <person name="Mott A."/>
            <person name="O'Neill E."/>
            <person name="Emms D."/>
            <person name="Macleod O."/>
            <person name="Voorheis P."/>
            <person name="Matthews J."/>
            <person name="Matthews K."/>
            <person name="Carrington M."/>
        </authorList>
    </citation>
    <scope>NUCLEOTIDE SEQUENCE [LARGE SCALE GENOMIC DNA]</scope>
    <source>
        <strain evidence="3">Edinburgh</strain>
    </source>
</reference>
<feature type="compositionally biased region" description="Low complexity" evidence="1">
    <location>
        <begin position="199"/>
        <end position="212"/>
    </location>
</feature>
<dbReference type="AlphaFoldDB" id="A0A1X0NTK1"/>
<organism evidence="3 4">
    <name type="scientific">Trypanosoma theileri</name>
    <dbReference type="NCBI Taxonomy" id="67003"/>
    <lineage>
        <taxon>Eukaryota</taxon>
        <taxon>Discoba</taxon>
        <taxon>Euglenozoa</taxon>
        <taxon>Kinetoplastea</taxon>
        <taxon>Metakinetoplastina</taxon>
        <taxon>Trypanosomatida</taxon>
        <taxon>Trypanosomatidae</taxon>
        <taxon>Trypanosoma</taxon>
    </lineage>
</organism>
<feature type="region of interest" description="Disordered" evidence="1">
    <location>
        <begin position="155"/>
        <end position="221"/>
    </location>
</feature>
<dbReference type="Pfam" id="PF13833">
    <property type="entry name" value="EF-hand_8"/>
    <property type="match status" value="1"/>
</dbReference>
<dbReference type="Gene3D" id="1.10.238.10">
    <property type="entry name" value="EF-hand"/>
    <property type="match status" value="1"/>
</dbReference>
<evidence type="ECO:0000313" key="4">
    <source>
        <dbReference type="Proteomes" id="UP000192257"/>
    </source>
</evidence>
<sequence>MPLSAVEAFEKRQLTRDDGEKVVPPSLALVAALESGYRFKLSTMEEAAVSGKYPGLLTKDEFLSLCEKNPDNCLDSEAMAKHISVLAPNGLVTRASLQEAAAKTGSSEDALTNDEIDALFDVLDENNTGSISAEVLMGAIYGQQGREALTKQRKEYARAKEEAEKEAAAKEQAAKEAAEKEAAAKEAAAKAAAEKEAASKPAAAPKAEAPAAKKQKTMCGC</sequence>
<accession>A0A1X0NTK1</accession>
<dbReference type="Proteomes" id="UP000192257">
    <property type="component" value="Unassembled WGS sequence"/>
</dbReference>
<dbReference type="SUPFAM" id="SSF47473">
    <property type="entry name" value="EF-hand"/>
    <property type="match status" value="1"/>
</dbReference>
<dbReference type="GO" id="GO:0005509">
    <property type="term" value="F:calcium ion binding"/>
    <property type="evidence" value="ECO:0007669"/>
    <property type="project" value="InterPro"/>
</dbReference>
<dbReference type="GeneID" id="39986534"/>